<proteinExistence type="predicted"/>
<gene>
    <name evidence="1" type="ordered locus">Cycma_0197</name>
</gene>
<accession>G0J1X4</accession>
<evidence type="ECO:0000313" key="1">
    <source>
        <dbReference type="EMBL" id="AEL23980.1"/>
    </source>
</evidence>
<protein>
    <submittedName>
        <fullName evidence="1">Uncharacterized protein</fullName>
    </submittedName>
</protein>
<reference evidence="2" key="1">
    <citation type="submission" date="2011-07" db="EMBL/GenBank/DDBJ databases">
        <title>The complete genome of Cyclobacterium marinum DSM 745.</title>
        <authorList>
            <person name="Lucas S."/>
            <person name="Han J."/>
            <person name="Lapidus A."/>
            <person name="Bruce D."/>
            <person name="Goodwin L."/>
            <person name="Pitluck S."/>
            <person name="Peters L."/>
            <person name="Kyrpides N."/>
            <person name="Mavromatis K."/>
            <person name="Ivanova N."/>
            <person name="Ovchinnikova G."/>
            <person name="Chertkov O."/>
            <person name="Detter J.C."/>
            <person name="Tapia R."/>
            <person name="Han C."/>
            <person name="Land M."/>
            <person name="Hauser L."/>
            <person name="Markowitz V."/>
            <person name="Cheng J.-F."/>
            <person name="Hugenholtz P."/>
            <person name="Woyke T."/>
            <person name="Wu D."/>
            <person name="Tindall B."/>
            <person name="Schuetze A."/>
            <person name="Brambilla E."/>
            <person name="Klenk H.-P."/>
            <person name="Eisen J.A."/>
        </authorList>
    </citation>
    <scope>NUCLEOTIDE SEQUENCE [LARGE SCALE GENOMIC DNA]</scope>
    <source>
        <strain evidence="2">ATCC 25205 / DSM 745 / LMG 13164 / NCIMB 1802</strain>
    </source>
</reference>
<dbReference type="OrthoDB" id="1203222at2"/>
<dbReference type="EMBL" id="CP002955">
    <property type="protein sequence ID" value="AEL23980.1"/>
    <property type="molecule type" value="Genomic_DNA"/>
</dbReference>
<dbReference type="AlphaFoldDB" id="G0J1X4"/>
<sequence>MISEKAILGICLLFCLACFGCITEEEGKLDINDPVIDIRSPAINQTYVAEWGGAWPEGEPVLLEAKGMDDVKVESIQVTISNSKGDIVLDKVFENLTDNDLELILSESFTAKQVDVYSVVFTVIDSSGNRTTSNARTFSYV</sequence>
<dbReference type="eggNOG" id="ENOG502ZSZ7">
    <property type="taxonomic scope" value="Bacteria"/>
</dbReference>
<name>G0J1X4_CYCMS</name>
<keyword evidence="2" id="KW-1185">Reference proteome</keyword>
<organism evidence="1 2">
    <name type="scientific">Cyclobacterium marinum (strain ATCC 25205 / DSM 745 / LMG 13164 / NCIMB 1802)</name>
    <name type="common">Flectobacillus marinus</name>
    <dbReference type="NCBI Taxonomy" id="880070"/>
    <lineage>
        <taxon>Bacteria</taxon>
        <taxon>Pseudomonadati</taxon>
        <taxon>Bacteroidota</taxon>
        <taxon>Cytophagia</taxon>
        <taxon>Cytophagales</taxon>
        <taxon>Cyclobacteriaceae</taxon>
        <taxon>Cyclobacterium</taxon>
    </lineage>
</organism>
<dbReference type="KEGG" id="cmr:Cycma_0197"/>
<evidence type="ECO:0000313" key="2">
    <source>
        <dbReference type="Proteomes" id="UP000001635"/>
    </source>
</evidence>
<dbReference type="RefSeq" id="WP_014018279.1">
    <property type="nucleotide sequence ID" value="NC_015914.1"/>
</dbReference>
<dbReference type="HOGENOM" id="CLU_1822190_0_0_10"/>
<dbReference type="Proteomes" id="UP000001635">
    <property type="component" value="Chromosome"/>
</dbReference>